<dbReference type="eggNOG" id="arCOG04604">
    <property type="taxonomic scope" value="Archaea"/>
</dbReference>
<dbReference type="GeneID" id="14377805"/>
<dbReference type="CDD" id="cd07820">
    <property type="entry name" value="SRPBCC_3"/>
    <property type="match status" value="1"/>
</dbReference>
<dbReference type="AlphaFoldDB" id="L0IHH9"/>
<reference evidence="1" key="1">
    <citation type="submission" date="2011-09" db="EMBL/GenBank/DDBJ databases">
        <title>Complete sequence of Halovivax ruber XH-70.</title>
        <authorList>
            <consortium name="US DOE Joint Genome Institute"/>
            <person name="Lucas S."/>
            <person name="Han J."/>
            <person name="Lapidus A."/>
            <person name="Cheng J.-F."/>
            <person name="Goodwin L."/>
            <person name="Pitluck S."/>
            <person name="Peters L."/>
            <person name="Mikhailova N."/>
            <person name="Davenport K."/>
            <person name="Detter J.C."/>
            <person name="Han C."/>
            <person name="Tapia R."/>
            <person name="Land M."/>
            <person name="Hauser L."/>
            <person name="Kyrpides N."/>
            <person name="Ivanova N."/>
            <person name="Pagani I."/>
            <person name="Sproer C."/>
            <person name="Anderson I."/>
            <person name="Woyke T."/>
        </authorList>
    </citation>
    <scope>NUCLEOTIDE SEQUENCE</scope>
    <source>
        <strain evidence="1">XH-70</strain>
    </source>
</reference>
<keyword evidence="2" id="KW-1185">Reference proteome</keyword>
<dbReference type="Gene3D" id="3.30.530.20">
    <property type="match status" value="1"/>
</dbReference>
<proteinExistence type="predicted"/>
<evidence type="ECO:0000313" key="2">
    <source>
        <dbReference type="Proteomes" id="UP000010846"/>
    </source>
</evidence>
<dbReference type="HOGENOM" id="CLU_112936_1_1_2"/>
<sequence length="183" mass="20738">MHGERAEYAAIELERMPTYQTSSVIDAPFDRVWSFYDDTEGLEALTPDWLGLRRPTIVGPDGEPEPDAFRPGTEIRLELEPLGLSGLPGTEWVVEIVEREVDNDRARFVDEQVIGRGPFRSWRHTHRFVDLGGETLLVDRIDYRLPYAGTLPLATPALAALLWYRHRRTRQLLEADQAAGAGL</sequence>
<dbReference type="Proteomes" id="UP000010846">
    <property type="component" value="Chromosome"/>
</dbReference>
<protein>
    <recommendedName>
        <fullName evidence="3">Coenzyme Q-binding protein COQ10 START domain-containing protein</fullName>
    </recommendedName>
</protein>
<dbReference type="InterPro" id="IPR023393">
    <property type="entry name" value="START-like_dom_sf"/>
</dbReference>
<dbReference type="STRING" id="797302.Halru_2857"/>
<dbReference type="KEGG" id="hru:Halru_2857"/>
<evidence type="ECO:0008006" key="3">
    <source>
        <dbReference type="Google" id="ProtNLM"/>
    </source>
</evidence>
<dbReference type="SUPFAM" id="SSF55961">
    <property type="entry name" value="Bet v1-like"/>
    <property type="match status" value="1"/>
</dbReference>
<organism evidence="1 2">
    <name type="scientific">Halovivax ruber (strain DSM 18193 / JCM 13892 / XH-70)</name>
    <dbReference type="NCBI Taxonomy" id="797302"/>
    <lineage>
        <taxon>Archaea</taxon>
        <taxon>Methanobacteriati</taxon>
        <taxon>Methanobacteriota</taxon>
        <taxon>Stenosarchaea group</taxon>
        <taxon>Halobacteria</taxon>
        <taxon>Halobacteriales</taxon>
        <taxon>Natrialbaceae</taxon>
        <taxon>Halovivax</taxon>
    </lineage>
</organism>
<name>L0IHH9_HALRX</name>
<evidence type="ECO:0000313" key="1">
    <source>
        <dbReference type="EMBL" id="AGB17427.1"/>
    </source>
</evidence>
<dbReference type="EMBL" id="CP003050">
    <property type="protein sequence ID" value="AGB17427.1"/>
    <property type="molecule type" value="Genomic_DNA"/>
</dbReference>
<dbReference type="RefSeq" id="WP_015302017.1">
    <property type="nucleotide sequence ID" value="NC_019964.1"/>
</dbReference>
<gene>
    <name evidence="1" type="ordered locus">Halru_2857</name>
</gene>
<accession>L0IHH9</accession>